<gene>
    <name evidence="1" type="ORF">BKE38_08535</name>
</gene>
<evidence type="ECO:0000313" key="1">
    <source>
        <dbReference type="EMBL" id="ONG55765.1"/>
    </source>
</evidence>
<evidence type="ECO:0000313" key="2">
    <source>
        <dbReference type="Proteomes" id="UP000188879"/>
    </source>
</evidence>
<comment type="caution">
    <text evidence="1">The sequence shown here is derived from an EMBL/GenBank/DDBJ whole genome shotgun (WGS) entry which is preliminary data.</text>
</comment>
<dbReference type="Proteomes" id="UP000188879">
    <property type="component" value="Unassembled WGS sequence"/>
</dbReference>
<keyword evidence="2" id="KW-1185">Reference proteome</keyword>
<dbReference type="AlphaFoldDB" id="A0A1V2H422"/>
<protein>
    <submittedName>
        <fullName evidence="1">Uncharacterized protein</fullName>
    </submittedName>
</protein>
<proteinExistence type="predicted"/>
<accession>A0A1V2H422</accession>
<dbReference type="EMBL" id="MLCO01000068">
    <property type="protein sequence ID" value="ONG55765.1"/>
    <property type="molecule type" value="Genomic_DNA"/>
</dbReference>
<organism evidence="1 2">
    <name type="scientific">Teichococcus deserti</name>
    <dbReference type="NCBI Taxonomy" id="1817963"/>
    <lineage>
        <taxon>Bacteria</taxon>
        <taxon>Pseudomonadati</taxon>
        <taxon>Pseudomonadota</taxon>
        <taxon>Alphaproteobacteria</taxon>
        <taxon>Acetobacterales</taxon>
        <taxon>Roseomonadaceae</taxon>
        <taxon>Roseomonas</taxon>
    </lineage>
</organism>
<sequence length="674" mass="66771">MLNVADAPALTLPTLPLAGLEDTSIALPVAIGTLSPTESVSVTISGLPTGATLSAGTHSADGSYTLTQGQLVGLTLNAPDPGNTTLHVTATVTDSSSGTTASTSANLGLTVLNLADAPNLTLPALPITGLEDLPLALPIAIGTLGTSETVSVNISGLPVGATLSAGTHNADGSYTLTQGQLVGLTITTPDPGNTTLHVTATVSDSGSNTTATTSATIGLTVLNLADAPSLALPGLPVVGLEDGPIALPISIGALGSTETLSVNVSGLPSGATLSAGTHNPDGSYTLTQSQLVGLTLTAPDPGNTNLHVTATVTDSLSHTSASTSADVALNVIATPTLPSINLPSIPIVGREDAPISLPLGLSGLNVGSLASVNISGLPAGATLSVGALQADGSYTLDPSNLLNNLLNLSITAPDPGTVPLKITISVTEPITHTTVSAVAALPITVQNVADAPTITLPAGNALTVLEDAWSNLSIGLSNLAPTESYSAIRLTNLPSGATLNHGVKDLLTNSWTLNLADLSGLQIDGTAPGTANIGVSATVLDSSTLTTATSTSTLALTILNTADPATLNLPLLNNVNAKVGQNTSLASSVSGLQPTETVSIKVSGFAPGATLSTGALQGDGSYVLTQSQFAAATVKPTTSTDFDLTITATTTDTVTHTTATVTDTLHINAYTLIP</sequence>
<name>A0A1V2H422_9PROT</name>
<reference evidence="1 2" key="1">
    <citation type="submission" date="2016-10" db="EMBL/GenBank/DDBJ databases">
        <title>Draft Genome sequence of Roseomonas sp. strain M3.</title>
        <authorList>
            <person name="Subhash Y."/>
            <person name="Lee S."/>
        </authorList>
    </citation>
    <scope>NUCLEOTIDE SEQUENCE [LARGE SCALE GENOMIC DNA]</scope>
    <source>
        <strain evidence="1 2">M3</strain>
    </source>
</reference>